<evidence type="ECO:0000313" key="3">
    <source>
        <dbReference type="EMBL" id="CDW32341.1"/>
    </source>
</evidence>
<sequence length="265" mass="30832">MKSSSYSNSISYVIFTVVPIVLFTIVLILKLRGNYDIHVKHIMESLNECRISRKAQNNIINTTTTKEKQLRSYNVKCENMLKRSNDSWDRLTLIISKHDPFNQTQISESQIITSVQELKDNLNNVTNERDFLRKELERLSNEVSSLKSNTSKLQGEKESLERVLEVKTVLEESHRIKEAASVLETNQMVETKNVIREMVNDTIHELVESSNETMEREKIKKDSIRIKKERDLIKKKREKGFKNLPKYTSKIVQAESTTSISLFHT</sequence>
<keyword evidence="1" id="KW-0175">Coiled coil</keyword>
<protein>
    <submittedName>
        <fullName evidence="3">Uncharacterized protein</fullName>
    </submittedName>
</protein>
<feature type="coiled-coil region" evidence="1">
    <location>
        <begin position="115"/>
        <end position="163"/>
    </location>
</feature>
<keyword evidence="2" id="KW-1133">Transmembrane helix</keyword>
<evidence type="ECO:0000256" key="2">
    <source>
        <dbReference type="SAM" id="Phobius"/>
    </source>
</evidence>
<dbReference type="AlphaFoldDB" id="A0A0K2U3S7"/>
<proteinExistence type="predicted"/>
<feature type="transmembrane region" description="Helical" evidence="2">
    <location>
        <begin position="12"/>
        <end position="31"/>
    </location>
</feature>
<keyword evidence="2" id="KW-0812">Transmembrane</keyword>
<evidence type="ECO:0000256" key="1">
    <source>
        <dbReference type="SAM" id="Coils"/>
    </source>
</evidence>
<keyword evidence="2" id="KW-0472">Membrane</keyword>
<reference evidence="3" key="1">
    <citation type="submission" date="2014-05" db="EMBL/GenBank/DDBJ databases">
        <authorList>
            <person name="Chronopoulou M."/>
        </authorList>
    </citation>
    <scope>NUCLEOTIDE SEQUENCE</scope>
    <source>
        <tissue evidence="3">Whole organism</tissue>
    </source>
</reference>
<name>A0A0K2U3S7_LEPSM</name>
<dbReference type="EMBL" id="HACA01014980">
    <property type="protein sequence ID" value="CDW32341.1"/>
    <property type="molecule type" value="Transcribed_RNA"/>
</dbReference>
<organism evidence="3">
    <name type="scientific">Lepeophtheirus salmonis</name>
    <name type="common">Salmon louse</name>
    <name type="synonym">Caligus salmonis</name>
    <dbReference type="NCBI Taxonomy" id="72036"/>
    <lineage>
        <taxon>Eukaryota</taxon>
        <taxon>Metazoa</taxon>
        <taxon>Ecdysozoa</taxon>
        <taxon>Arthropoda</taxon>
        <taxon>Crustacea</taxon>
        <taxon>Multicrustacea</taxon>
        <taxon>Hexanauplia</taxon>
        <taxon>Copepoda</taxon>
        <taxon>Siphonostomatoida</taxon>
        <taxon>Caligidae</taxon>
        <taxon>Lepeophtheirus</taxon>
    </lineage>
</organism>
<accession>A0A0K2U3S7</accession>